<dbReference type="EMBL" id="BGZL01000021">
    <property type="protein sequence ID" value="GBQ03701.1"/>
    <property type="molecule type" value="Genomic_DNA"/>
</dbReference>
<dbReference type="InterPro" id="IPR036263">
    <property type="entry name" value="Chorismate_II_sf"/>
</dbReference>
<dbReference type="Pfam" id="PF01817">
    <property type="entry name" value="CM_2"/>
    <property type="match status" value="1"/>
</dbReference>
<reference evidence="2 3" key="1">
    <citation type="submission" date="2018-07" db="EMBL/GenBank/DDBJ databases">
        <title>Whole Genome Shotgun Sequence of Streptomyces spongiicola strain 531S.</title>
        <authorList>
            <person name="Dohra H."/>
            <person name="Kodani S."/>
        </authorList>
    </citation>
    <scope>NUCLEOTIDE SEQUENCE [LARGE SCALE GENOMIC DNA]</scope>
    <source>
        <strain evidence="2 3">531S</strain>
    </source>
</reference>
<dbReference type="Proteomes" id="UP000265354">
    <property type="component" value="Unassembled WGS sequence"/>
</dbReference>
<evidence type="ECO:0000313" key="2">
    <source>
        <dbReference type="EMBL" id="GBQ03701.1"/>
    </source>
</evidence>
<dbReference type="PROSITE" id="PS51168">
    <property type="entry name" value="CHORISMATE_MUT_2"/>
    <property type="match status" value="1"/>
</dbReference>
<gene>
    <name evidence="2" type="ORF">SSP531S_51760</name>
</gene>
<dbReference type="GO" id="GO:0009697">
    <property type="term" value="P:salicylic acid biosynthetic process"/>
    <property type="evidence" value="ECO:0007669"/>
    <property type="project" value="InterPro"/>
</dbReference>
<dbReference type="AlphaFoldDB" id="A0A388T678"/>
<accession>A0A388T678</accession>
<dbReference type="SUPFAM" id="SSF48600">
    <property type="entry name" value="Chorismate mutase II"/>
    <property type="match status" value="1"/>
</dbReference>
<sequence length="124" mass="14288">MTVNGAPRELFSGGFGKRRKTKGEFVLDSPSDDGLEILRAKLDSIDLRFLEELRARIETCVEIAHHKRENDVRMMQPHRIRLVQERAARFGEEHGISQDFLRRLYDLIIEETCRVEDVVIGAAP</sequence>
<comment type="caution">
    <text evidence="2">The sequence shown here is derived from an EMBL/GenBank/DDBJ whole genome shotgun (WGS) entry which is preliminary data.</text>
</comment>
<protein>
    <submittedName>
        <fullName evidence="2">Chorismate mutase family protein</fullName>
    </submittedName>
</protein>
<dbReference type="NCBIfam" id="TIGR01803">
    <property type="entry name" value="CM-like"/>
    <property type="match status" value="1"/>
</dbReference>
<dbReference type="GO" id="GO:0004106">
    <property type="term" value="F:chorismate mutase activity"/>
    <property type="evidence" value="ECO:0007669"/>
    <property type="project" value="InterPro"/>
</dbReference>
<dbReference type="InterPro" id="IPR036979">
    <property type="entry name" value="CM_dom_sf"/>
</dbReference>
<dbReference type="Gene3D" id="1.20.59.10">
    <property type="entry name" value="Chorismate mutase"/>
    <property type="match status" value="1"/>
</dbReference>
<name>A0A388T678_9ACTN</name>
<dbReference type="InterPro" id="IPR008241">
    <property type="entry name" value="Isochorismate_pyruvate-lyase"/>
</dbReference>
<dbReference type="GO" id="GO:0016835">
    <property type="term" value="F:carbon-oxygen lyase activity"/>
    <property type="evidence" value="ECO:0007669"/>
    <property type="project" value="InterPro"/>
</dbReference>
<evidence type="ECO:0000259" key="1">
    <source>
        <dbReference type="PROSITE" id="PS51168"/>
    </source>
</evidence>
<evidence type="ECO:0000313" key="3">
    <source>
        <dbReference type="Proteomes" id="UP000265354"/>
    </source>
</evidence>
<dbReference type="GO" id="GO:0046417">
    <property type="term" value="P:chorismate metabolic process"/>
    <property type="evidence" value="ECO:0007669"/>
    <property type="project" value="InterPro"/>
</dbReference>
<proteinExistence type="predicted"/>
<feature type="domain" description="Chorismate mutase" evidence="1">
    <location>
        <begin position="29"/>
        <end position="120"/>
    </location>
</feature>
<organism evidence="2 3">
    <name type="scientific">Streptomyces spongiicola</name>
    <dbReference type="NCBI Taxonomy" id="1690221"/>
    <lineage>
        <taxon>Bacteria</taxon>
        <taxon>Bacillati</taxon>
        <taxon>Actinomycetota</taxon>
        <taxon>Actinomycetes</taxon>
        <taxon>Kitasatosporales</taxon>
        <taxon>Streptomycetaceae</taxon>
        <taxon>Streptomyces</taxon>
    </lineage>
</organism>
<dbReference type="SMART" id="SM00830">
    <property type="entry name" value="CM_2"/>
    <property type="match status" value="1"/>
</dbReference>
<dbReference type="InterPro" id="IPR002701">
    <property type="entry name" value="CM_II_prokaryot"/>
</dbReference>